<dbReference type="Pfam" id="PF01575">
    <property type="entry name" value="MaoC_dehydratas"/>
    <property type="match status" value="1"/>
</dbReference>
<evidence type="ECO:0000313" key="5">
    <source>
        <dbReference type="EMBL" id="KFB69929.1"/>
    </source>
</evidence>
<gene>
    <name evidence="5" type="primary">pta_1</name>
    <name evidence="5" type="ORF">CAPSK01_000325</name>
</gene>
<sequence length="473" mass="51150">MHFETPLEFLESRTYDEINVGDSSSLIRTLRPEDVRLFALMSGDMNPALANAEFRHSGLFQDFIAHGMWTASLMSTTLGTQFPGPGTVLIESTVHFARPVTIGDTITVTVTVKQKFDHNRHIILDCTCFNQDQLLVVSGSAEVLAPREKIRTKRTTTPEITISDKYARLQVLVKRAEGLAPIDMAVVHPCDRESLRGALLAAEANLIDPILIGPEQKIRAVAEENGFDLGQHRIVNVKHSHEAAAMAVTLIRSNDVEALMKGSLHTDELMAEVIARGTGLRTERRISHVFLMDVPTYPRPVMITDAAVNILPTLQEKVDIIQNAIDLAHIIGTAEPKVAILSAVETVNPKIQSTLDAAALCKMADRGQIKGGLLDGPLAFDNAVSLVAAKTKGIRSAVAGRADILVVPDLESGNMLAKQLEYLGNALSAGIVLGARVPIVLTSRADTAETRIASCVIAALIAHAAREKQASER</sequence>
<dbReference type="GO" id="GO:0008959">
    <property type="term" value="F:phosphate acetyltransferase activity"/>
    <property type="evidence" value="ECO:0007669"/>
    <property type="project" value="UniProtKB-EC"/>
</dbReference>
<dbReference type="RefSeq" id="WP_034921325.1">
    <property type="nucleotide sequence ID" value="NZ_JDSS02000006.1"/>
</dbReference>
<dbReference type="SUPFAM" id="SSF53659">
    <property type="entry name" value="Isocitrate/Isopropylmalate dehydrogenase-like"/>
    <property type="match status" value="1"/>
</dbReference>
<evidence type="ECO:0000256" key="2">
    <source>
        <dbReference type="ARBA" id="ARBA00023315"/>
    </source>
</evidence>
<keyword evidence="2 5" id="KW-0012">Acyltransferase</keyword>
<dbReference type="EC" id="2.3.1.8" evidence="5"/>
<accession>A0A084Y5D5</accession>
<evidence type="ECO:0000313" key="6">
    <source>
        <dbReference type="Proteomes" id="UP000019812"/>
    </source>
</evidence>
<organism evidence="5 6">
    <name type="scientific">Candidatus Accumulibacter vicinus</name>
    <dbReference type="NCBI Taxonomy" id="2954382"/>
    <lineage>
        <taxon>Bacteria</taxon>
        <taxon>Pseudomonadati</taxon>
        <taxon>Pseudomonadota</taxon>
        <taxon>Betaproteobacteria</taxon>
        <taxon>Candidatus Accumulibacter</taxon>
    </lineage>
</organism>
<dbReference type="Pfam" id="PF01515">
    <property type="entry name" value="PTA_PTB"/>
    <property type="match status" value="1"/>
</dbReference>
<dbReference type="EMBL" id="JDSS02000006">
    <property type="protein sequence ID" value="KFB69929.1"/>
    <property type="molecule type" value="Genomic_DNA"/>
</dbReference>
<dbReference type="Gene3D" id="3.40.718.10">
    <property type="entry name" value="Isopropylmalate Dehydrogenase"/>
    <property type="match status" value="1"/>
</dbReference>
<dbReference type="Proteomes" id="UP000019812">
    <property type="component" value="Unassembled WGS sequence"/>
</dbReference>
<reference evidence="5 6" key="1">
    <citation type="submission" date="2014-07" db="EMBL/GenBank/DDBJ databases">
        <title>Expanding our view of genomic diversity in Candidatus Accumulibacter clades.</title>
        <authorList>
            <person name="Skennerton C.T."/>
            <person name="Barr J.J."/>
            <person name="Slater F.R."/>
            <person name="Bond P.L."/>
            <person name="Tyson G.W."/>
        </authorList>
    </citation>
    <scope>NUCLEOTIDE SEQUENCE [LARGE SCALE GENOMIC DNA]</scope>
    <source>
        <strain evidence="6">SK-01</strain>
    </source>
</reference>
<feature type="domain" description="MaoC-like" evidence="4">
    <location>
        <begin position="28"/>
        <end position="119"/>
    </location>
</feature>
<evidence type="ECO:0000259" key="4">
    <source>
        <dbReference type="Pfam" id="PF01575"/>
    </source>
</evidence>
<dbReference type="PANTHER" id="PTHR43356:SF2">
    <property type="entry name" value="PHOSPHATE ACETYLTRANSFERASE"/>
    <property type="match status" value="1"/>
</dbReference>
<dbReference type="CDD" id="cd03449">
    <property type="entry name" value="R_hydratase"/>
    <property type="match status" value="1"/>
</dbReference>
<dbReference type="InterPro" id="IPR050500">
    <property type="entry name" value="Phos_Acetyltrans/Butyryltrans"/>
</dbReference>
<dbReference type="NCBIfam" id="NF008852">
    <property type="entry name" value="PRK11890.1"/>
    <property type="match status" value="1"/>
</dbReference>
<name>A0A084Y5D5_9PROT</name>
<proteinExistence type="predicted"/>
<evidence type="ECO:0000259" key="3">
    <source>
        <dbReference type="Pfam" id="PF01515"/>
    </source>
</evidence>
<comment type="caution">
    <text evidence="5">The sequence shown here is derived from an EMBL/GenBank/DDBJ whole genome shotgun (WGS) entry which is preliminary data.</text>
</comment>
<evidence type="ECO:0000256" key="1">
    <source>
        <dbReference type="ARBA" id="ARBA00022679"/>
    </source>
</evidence>
<dbReference type="AlphaFoldDB" id="A0A084Y5D5"/>
<feature type="domain" description="Phosphate acetyl/butaryl transferase" evidence="3">
    <location>
        <begin position="242"/>
        <end position="459"/>
    </location>
</feature>
<keyword evidence="1 5" id="KW-0808">Transferase</keyword>
<dbReference type="STRING" id="1457154.CAPSK01_000325"/>
<dbReference type="NCBIfam" id="NF006045">
    <property type="entry name" value="PRK08190.1"/>
    <property type="match status" value="1"/>
</dbReference>
<dbReference type="InterPro" id="IPR002505">
    <property type="entry name" value="PTA_PTB"/>
</dbReference>
<dbReference type="InterPro" id="IPR029069">
    <property type="entry name" value="HotDog_dom_sf"/>
</dbReference>
<protein>
    <submittedName>
        <fullName evidence="5">Phosphate acetyltransferase</fullName>
        <ecNumber evidence="5">2.3.1.8</ecNumber>
    </submittedName>
</protein>
<dbReference type="SUPFAM" id="SSF54637">
    <property type="entry name" value="Thioesterase/thiol ester dehydrase-isomerase"/>
    <property type="match status" value="1"/>
</dbReference>
<dbReference type="Gene3D" id="3.10.129.10">
    <property type="entry name" value="Hotdog Thioesterase"/>
    <property type="match status" value="1"/>
</dbReference>
<dbReference type="PANTHER" id="PTHR43356">
    <property type="entry name" value="PHOSPHATE ACETYLTRANSFERASE"/>
    <property type="match status" value="1"/>
</dbReference>
<dbReference type="InterPro" id="IPR002539">
    <property type="entry name" value="MaoC-like_dom"/>
</dbReference>